<keyword evidence="2" id="KW-1185">Reference proteome</keyword>
<reference evidence="1" key="3">
    <citation type="submission" date="2025-09" db="UniProtKB">
        <authorList>
            <consortium name="Ensembl"/>
        </authorList>
    </citation>
    <scope>IDENTIFICATION</scope>
</reference>
<organism evidence="1 2">
    <name type="scientific">Podarcis muralis</name>
    <name type="common">Wall lizard</name>
    <name type="synonym">Lacerta muralis</name>
    <dbReference type="NCBI Taxonomy" id="64176"/>
    <lineage>
        <taxon>Eukaryota</taxon>
        <taxon>Metazoa</taxon>
        <taxon>Chordata</taxon>
        <taxon>Craniata</taxon>
        <taxon>Vertebrata</taxon>
        <taxon>Euteleostomi</taxon>
        <taxon>Lepidosauria</taxon>
        <taxon>Squamata</taxon>
        <taxon>Bifurcata</taxon>
        <taxon>Unidentata</taxon>
        <taxon>Episquamata</taxon>
        <taxon>Laterata</taxon>
        <taxon>Lacertibaenia</taxon>
        <taxon>Lacertidae</taxon>
        <taxon>Podarcis</taxon>
    </lineage>
</organism>
<sequence length="152" mass="17236">ILYFSVYKTHPIIRDSNLRNPQHSLSVYKTTHSYSHTFKVKNPLVLYTEKYGDWDPLQRKVAAWRAPLWPASHALPPGRPVSSPASRSISYLCAPSVLSAHRSCFGDYCNLKRVIYLGTVVSWFSNTLEPKCCKTGSVLVCEHFLEAEHALI</sequence>
<dbReference type="Proteomes" id="UP000472272">
    <property type="component" value="Chromosome 8"/>
</dbReference>
<dbReference type="Ensembl" id="ENSPMRT00000022983.1">
    <property type="protein sequence ID" value="ENSPMRP00000021657.1"/>
    <property type="gene ID" value="ENSPMRG00000014061.1"/>
</dbReference>
<evidence type="ECO:0000313" key="1">
    <source>
        <dbReference type="Ensembl" id="ENSPMRP00000021657.1"/>
    </source>
</evidence>
<proteinExistence type="predicted"/>
<protein>
    <submittedName>
        <fullName evidence="1">Uncharacterized protein</fullName>
    </submittedName>
</protein>
<reference evidence="1" key="2">
    <citation type="submission" date="2025-08" db="UniProtKB">
        <authorList>
            <consortium name="Ensembl"/>
        </authorList>
    </citation>
    <scope>IDENTIFICATION</scope>
</reference>
<name>A0A670JEU0_PODMU</name>
<accession>A0A670JEU0</accession>
<reference evidence="1 2" key="1">
    <citation type="journal article" date="2019" name="Proc. Natl. Acad. Sci. U.S.A.">
        <title>Regulatory changes in pterin and carotenoid genes underlie balanced color polymorphisms in the wall lizard.</title>
        <authorList>
            <person name="Andrade P."/>
            <person name="Pinho C."/>
            <person name="Perez I de Lanuza G."/>
            <person name="Afonso S."/>
            <person name="Brejcha J."/>
            <person name="Rubin C.J."/>
            <person name="Wallerman O."/>
            <person name="Pereira P."/>
            <person name="Sabatino S.J."/>
            <person name="Bellati A."/>
            <person name="Pellitteri-Rosa D."/>
            <person name="Bosakova Z."/>
            <person name="Bunikis I."/>
            <person name="Carretero M.A."/>
            <person name="Feiner N."/>
            <person name="Marsik P."/>
            <person name="Pauperio F."/>
            <person name="Salvi D."/>
            <person name="Soler L."/>
            <person name="While G.M."/>
            <person name="Uller T."/>
            <person name="Font E."/>
            <person name="Andersson L."/>
            <person name="Carneiro M."/>
        </authorList>
    </citation>
    <scope>NUCLEOTIDE SEQUENCE</scope>
</reference>
<evidence type="ECO:0000313" key="2">
    <source>
        <dbReference type="Proteomes" id="UP000472272"/>
    </source>
</evidence>
<dbReference type="AlphaFoldDB" id="A0A670JEU0"/>